<dbReference type="Proteomes" id="UP000054815">
    <property type="component" value="Unassembled WGS sequence"/>
</dbReference>
<comment type="caution">
    <text evidence="2">The sequence shown here is derived from an EMBL/GenBank/DDBJ whole genome shotgun (WGS) entry which is preliminary data.</text>
</comment>
<evidence type="ECO:0000256" key="1">
    <source>
        <dbReference type="SAM" id="MobiDB-lite"/>
    </source>
</evidence>
<dbReference type="AlphaFoldDB" id="A0A0V0YN63"/>
<reference evidence="2 3" key="1">
    <citation type="submission" date="2015-01" db="EMBL/GenBank/DDBJ databases">
        <title>Evolution of Trichinella species and genotypes.</title>
        <authorList>
            <person name="Korhonen P.K."/>
            <person name="Edoardo P."/>
            <person name="Giuseppe L.R."/>
            <person name="Gasser R.B."/>
        </authorList>
    </citation>
    <scope>NUCLEOTIDE SEQUENCE [LARGE SCALE GENOMIC DNA]</scope>
    <source>
        <strain evidence="2">ISS141</strain>
    </source>
</reference>
<evidence type="ECO:0000313" key="3">
    <source>
        <dbReference type="Proteomes" id="UP000054815"/>
    </source>
</evidence>
<feature type="region of interest" description="Disordered" evidence="1">
    <location>
        <begin position="91"/>
        <end position="112"/>
    </location>
</feature>
<evidence type="ECO:0000313" key="2">
    <source>
        <dbReference type="EMBL" id="KRY01210.1"/>
    </source>
</evidence>
<accession>A0A0V0YN63</accession>
<dbReference type="STRING" id="6337.A0A0V0YN63"/>
<name>A0A0V0YN63_TRIPS</name>
<organism evidence="2 3">
    <name type="scientific">Trichinella pseudospiralis</name>
    <name type="common">Parasitic roundworm</name>
    <dbReference type="NCBI Taxonomy" id="6337"/>
    <lineage>
        <taxon>Eukaryota</taxon>
        <taxon>Metazoa</taxon>
        <taxon>Ecdysozoa</taxon>
        <taxon>Nematoda</taxon>
        <taxon>Enoplea</taxon>
        <taxon>Dorylaimia</taxon>
        <taxon>Trichinellida</taxon>
        <taxon>Trichinellidae</taxon>
        <taxon>Trichinella</taxon>
    </lineage>
</organism>
<sequence length="112" mass="12204">MPLNSKAIVARKNCMVQEAVYLYNVVVTEIGVTPETQKGIMTDVVSDQAVEVDGMPRHIKNLGHRTLSRSAANDISEQIDEAKEEMTIHLHPQGAADADRSANPPLLDLGAR</sequence>
<dbReference type="EMBL" id="JYDU01000004">
    <property type="protein sequence ID" value="KRY01210.1"/>
    <property type="molecule type" value="Genomic_DNA"/>
</dbReference>
<proteinExistence type="predicted"/>
<gene>
    <name evidence="2" type="ORF">T4E_11115</name>
</gene>
<protein>
    <submittedName>
        <fullName evidence="2">Uncharacterized protein</fullName>
    </submittedName>
</protein>